<feature type="transmembrane region" description="Helical" evidence="1">
    <location>
        <begin position="21"/>
        <end position="40"/>
    </location>
</feature>
<dbReference type="GO" id="GO:0006629">
    <property type="term" value="P:lipid metabolic process"/>
    <property type="evidence" value="ECO:0007669"/>
    <property type="project" value="InterPro"/>
</dbReference>
<feature type="transmembrane region" description="Helical" evidence="1">
    <location>
        <begin position="182"/>
        <end position="201"/>
    </location>
</feature>
<dbReference type="Proteomes" id="UP001320119">
    <property type="component" value="Chromosome"/>
</dbReference>
<evidence type="ECO:0000256" key="1">
    <source>
        <dbReference type="SAM" id="Phobius"/>
    </source>
</evidence>
<name>A0AAN2BIC5_9GAMM</name>
<protein>
    <recommendedName>
        <fullName evidence="2">Fatty acid desaturase domain-containing protein</fullName>
    </recommendedName>
</protein>
<organism evidence="3 4">
    <name type="scientific">Marinagarivorans cellulosilyticus</name>
    <dbReference type="NCBI Taxonomy" id="2721545"/>
    <lineage>
        <taxon>Bacteria</taxon>
        <taxon>Pseudomonadati</taxon>
        <taxon>Pseudomonadota</taxon>
        <taxon>Gammaproteobacteria</taxon>
        <taxon>Cellvibrionales</taxon>
        <taxon>Cellvibrionaceae</taxon>
        <taxon>Marinagarivorans</taxon>
    </lineage>
</organism>
<evidence type="ECO:0000313" key="4">
    <source>
        <dbReference type="Proteomes" id="UP001320119"/>
    </source>
</evidence>
<dbReference type="EMBL" id="AP023086">
    <property type="protein sequence ID" value="BCD95822.1"/>
    <property type="molecule type" value="Genomic_DNA"/>
</dbReference>
<gene>
    <name evidence="3" type="ORF">MARGE09_P0021</name>
</gene>
<dbReference type="Pfam" id="PF00487">
    <property type="entry name" value="FA_desaturase"/>
    <property type="match status" value="1"/>
</dbReference>
<dbReference type="KEGG" id="marq:MARGE09_P0021"/>
<keyword evidence="1" id="KW-0812">Transmembrane</keyword>
<reference evidence="3 4" key="1">
    <citation type="journal article" date="2022" name="IScience">
        <title>An ultrasensitive nanofiber-based assay for enzymatic hydrolysis and deep-sea microbial degradation of cellulose.</title>
        <authorList>
            <person name="Tsudome M."/>
            <person name="Tachioka M."/>
            <person name="Miyazaki M."/>
            <person name="Uchimura K."/>
            <person name="Tsuda M."/>
            <person name="Takaki Y."/>
            <person name="Deguchi S."/>
        </authorList>
    </citation>
    <scope>NUCLEOTIDE SEQUENCE [LARGE SCALE GENOMIC DNA]</scope>
    <source>
        <strain evidence="3 4">GE09</strain>
    </source>
</reference>
<keyword evidence="1" id="KW-1133">Transmembrane helix</keyword>
<dbReference type="InterPro" id="IPR005804">
    <property type="entry name" value="FA_desaturase_dom"/>
</dbReference>
<accession>A0AAN2BIC5</accession>
<feature type="transmembrane region" description="Helical" evidence="1">
    <location>
        <begin position="159"/>
        <end position="176"/>
    </location>
</feature>
<dbReference type="AlphaFoldDB" id="A0AAN2BIC5"/>
<evidence type="ECO:0000259" key="2">
    <source>
        <dbReference type="Pfam" id="PF00487"/>
    </source>
</evidence>
<feature type="transmembrane region" description="Helical" evidence="1">
    <location>
        <begin position="46"/>
        <end position="65"/>
    </location>
</feature>
<feature type="domain" description="Fatty acid desaturase" evidence="2">
    <location>
        <begin position="46"/>
        <end position="262"/>
    </location>
</feature>
<evidence type="ECO:0000313" key="3">
    <source>
        <dbReference type="EMBL" id="BCD95822.1"/>
    </source>
</evidence>
<sequence>MQAYHRLNKYPSFMIRYKQDIPAIFLVLALFAAQLVLFFWVDNLYVIAACALLMVVGQGSATAVNHNHQHLPIFKAGWCNRAFEIPLFFNTGCGPWAWVLHHTLGHHMNYLDGHEDTCSWKRKDGSTMGATEYTIVNTLKIYPEIFRVGKQHPKILKKFTFWLVICCALLAALVIASPLKALIIFVIPMVIQLFLLVYATVDHHRGLDTQNPYEATRNDATKINNWYAWNLGYHTAHHVKCGLHWSKLPAFHEEIRQKIPSELVRVV</sequence>
<proteinExistence type="predicted"/>
<keyword evidence="1" id="KW-0472">Membrane</keyword>
<keyword evidence="4" id="KW-1185">Reference proteome</keyword>